<dbReference type="InterPro" id="IPR036597">
    <property type="entry name" value="Fido-like_dom_sf"/>
</dbReference>
<sequence length="425" mass="48481">MRFQTKDILLSNSAHQEIIDEILGDSFVSSGINITVLDSLDFQTQQIPLALRIILEGKYTRPGNEDFLEIIRNTILKAPKFLSNKASLDELSLIQLHMLINNYNDPDLNRFITGDISQAIESIDEIIDKHELTPLVLDLSEIHDATPLKTLESLPEQERWRLYIDGNKQRDPLERGWQAYEEREKNCILSMHNSFKYALSEHAKPLTVDTIMTIHDIALGGIEGDMIQGLRDRGTHTAFDYLSLDRVMQVPPYAETKKYDSTLGIKSNYIKRSFEYTSPKDLINFMKNTLLEYENKLSEAGDSIEGKLDAIVDLGYDMLKKHPFCDGNSRTFITIILNKELMRNGFSACIFDDPLIFEGYVGRNELKLEVINGIKNFKKLIAENTIENLPPNLTTKELSKQASPPILSSFSADEMLTYTPKKPKR</sequence>
<dbReference type="SUPFAM" id="SSF140931">
    <property type="entry name" value="Fic-like"/>
    <property type="match status" value="1"/>
</dbReference>
<dbReference type="InterPro" id="IPR003812">
    <property type="entry name" value="Fido"/>
</dbReference>
<reference evidence="2" key="1">
    <citation type="submission" date="2015-09" db="EMBL/GenBank/DDBJ databases">
        <title>Draft Genome Sequences of Two Novel Amoeba-resistant Intranuclear Bacteria, Candidatus Berkiella cookevillensis and Candidatus Berkiella aquae.</title>
        <authorList>
            <person name="Mehari Y.T."/>
            <person name="Arivett B.A."/>
            <person name="Farone A.L."/>
            <person name="Gunderson J.H."/>
            <person name="Farone M.B."/>
        </authorList>
    </citation>
    <scope>NUCLEOTIDE SEQUENCE [LARGE SCALE GENOMIC DNA]</scope>
    <source>
        <strain evidence="2">CC99</strain>
    </source>
</reference>
<name>A0A0Q9YFV3_9GAMM</name>
<gene>
    <name evidence="3" type="ORF">CC99x_003255</name>
    <name evidence="2" type="ORF">CC99x_01390</name>
</gene>
<evidence type="ECO:0000313" key="4">
    <source>
        <dbReference type="Proteomes" id="UP000051494"/>
    </source>
</evidence>
<comment type="caution">
    <text evidence="2">The sequence shown here is derived from an EMBL/GenBank/DDBJ whole genome shotgun (WGS) entry which is preliminary data.</text>
</comment>
<keyword evidence="4" id="KW-1185">Reference proteome</keyword>
<organism evidence="2">
    <name type="scientific">Candidatus Berkiella cookevillensis</name>
    <dbReference type="NCBI Taxonomy" id="437022"/>
    <lineage>
        <taxon>Bacteria</taxon>
        <taxon>Pseudomonadati</taxon>
        <taxon>Pseudomonadota</taxon>
        <taxon>Gammaproteobacteria</taxon>
        <taxon>Candidatus Berkiellales</taxon>
        <taxon>Candidatus Berkiellaceae</taxon>
        <taxon>Candidatus Berkiella</taxon>
    </lineage>
</organism>
<dbReference type="OrthoDB" id="5649256at2"/>
<dbReference type="Gene3D" id="1.10.3290.10">
    <property type="entry name" value="Fido-like domain"/>
    <property type="match status" value="1"/>
</dbReference>
<accession>A0A0Q9YFV3</accession>
<dbReference type="EMBL" id="LKHV01000006">
    <property type="protein sequence ID" value="KRG18505.1"/>
    <property type="molecule type" value="Genomic_DNA"/>
</dbReference>
<evidence type="ECO:0000259" key="1">
    <source>
        <dbReference type="PROSITE" id="PS51459"/>
    </source>
</evidence>
<protein>
    <submittedName>
        <fullName evidence="3">Fic family protein</fullName>
    </submittedName>
    <submittedName>
        <fullName evidence="2">Fic/DOC family protein</fullName>
    </submittedName>
</protein>
<reference evidence="3" key="2">
    <citation type="journal article" date="2016" name="Genome Announc.">
        <title>Draft Genome Sequences of Two Novel Amoeba-Resistant Intranuclear Bacteria, 'Candidatus Berkiella cookevillensis' and 'Candidatus Berkiella aquae'.</title>
        <authorList>
            <person name="Mehari Y.T."/>
            <person name="Arivett B.A."/>
            <person name="Farone A.L."/>
            <person name="Gunderson J.H."/>
            <person name="Farone M.B."/>
        </authorList>
    </citation>
    <scope>NUCLEOTIDE SEQUENCE</scope>
    <source>
        <strain evidence="3">CC99</strain>
    </source>
</reference>
<reference evidence="3" key="3">
    <citation type="submission" date="2021-06" db="EMBL/GenBank/DDBJ databases">
        <title>Genomic Description and Analysis of Intracellular Bacteria, Candidatus Berkiella cookevillensis and Candidatus Berkiella aquae.</title>
        <authorList>
            <person name="Kidane D.T."/>
            <person name="Mehari Y.T."/>
            <person name="Rice F.C."/>
            <person name="Arivett B.A."/>
            <person name="Farone A.L."/>
            <person name="Berk S.G."/>
            <person name="Farone M.B."/>
        </authorList>
    </citation>
    <scope>NUCLEOTIDE SEQUENCE</scope>
    <source>
        <strain evidence="3">CC99</strain>
    </source>
</reference>
<evidence type="ECO:0000313" key="2">
    <source>
        <dbReference type="EMBL" id="KRG18505.1"/>
    </source>
</evidence>
<evidence type="ECO:0000313" key="3">
    <source>
        <dbReference type="EMBL" id="MCS5707916.1"/>
    </source>
</evidence>
<dbReference type="Proteomes" id="UP000051494">
    <property type="component" value="Unassembled WGS sequence"/>
</dbReference>
<dbReference type="RefSeq" id="WP_057624492.1">
    <property type="nucleotide sequence ID" value="NZ_LKHV02000001.1"/>
</dbReference>
<dbReference type="EMBL" id="LKHV02000001">
    <property type="protein sequence ID" value="MCS5707916.1"/>
    <property type="molecule type" value="Genomic_DNA"/>
</dbReference>
<dbReference type="Pfam" id="PF02661">
    <property type="entry name" value="Fic"/>
    <property type="match status" value="1"/>
</dbReference>
<feature type="domain" description="Fido" evidence="1">
    <location>
        <begin position="206"/>
        <end position="383"/>
    </location>
</feature>
<dbReference type="PROSITE" id="PS51459">
    <property type="entry name" value="FIDO"/>
    <property type="match status" value="1"/>
</dbReference>
<dbReference type="AlphaFoldDB" id="A0A0Q9YFV3"/>
<proteinExistence type="predicted"/>